<evidence type="ECO:0000313" key="9">
    <source>
        <dbReference type="EMBL" id="KAF2762995.1"/>
    </source>
</evidence>
<evidence type="ECO:0000256" key="3">
    <source>
        <dbReference type="ARBA" id="ARBA00022989"/>
    </source>
</evidence>
<dbReference type="InterPro" id="IPR049326">
    <property type="entry name" value="Rhodopsin_dom_fungi"/>
</dbReference>
<dbReference type="OrthoDB" id="5378633at2759"/>
<comment type="similarity">
    <text evidence="5">Belongs to the SAT4 family.</text>
</comment>
<evidence type="ECO:0000256" key="4">
    <source>
        <dbReference type="ARBA" id="ARBA00023136"/>
    </source>
</evidence>
<keyword evidence="4 7" id="KW-0472">Membrane</keyword>
<name>A0A6A6WLB1_9PEZI</name>
<gene>
    <name evidence="9" type="ORF">EJ05DRAFT_481850</name>
</gene>
<feature type="domain" description="Rhodopsin" evidence="8">
    <location>
        <begin position="38"/>
        <end position="294"/>
    </location>
</feature>
<feature type="region of interest" description="Disordered" evidence="6">
    <location>
        <begin position="320"/>
        <end position="342"/>
    </location>
</feature>
<dbReference type="Pfam" id="PF20684">
    <property type="entry name" value="Fung_rhodopsin"/>
    <property type="match status" value="1"/>
</dbReference>
<organism evidence="9 10">
    <name type="scientific">Pseudovirgaria hyperparasitica</name>
    <dbReference type="NCBI Taxonomy" id="470096"/>
    <lineage>
        <taxon>Eukaryota</taxon>
        <taxon>Fungi</taxon>
        <taxon>Dikarya</taxon>
        <taxon>Ascomycota</taxon>
        <taxon>Pezizomycotina</taxon>
        <taxon>Dothideomycetes</taxon>
        <taxon>Dothideomycetes incertae sedis</taxon>
        <taxon>Acrospermales</taxon>
        <taxon>Acrospermaceae</taxon>
        <taxon>Pseudovirgaria</taxon>
    </lineage>
</organism>
<dbReference type="GO" id="GO:0016020">
    <property type="term" value="C:membrane"/>
    <property type="evidence" value="ECO:0007669"/>
    <property type="project" value="UniProtKB-SubCell"/>
</dbReference>
<dbReference type="AlphaFoldDB" id="A0A6A6WLB1"/>
<evidence type="ECO:0000256" key="5">
    <source>
        <dbReference type="ARBA" id="ARBA00038359"/>
    </source>
</evidence>
<feature type="transmembrane region" description="Helical" evidence="7">
    <location>
        <begin position="111"/>
        <end position="135"/>
    </location>
</feature>
<evidence type="ECO:0000256" key="6">
    <source>
        <dbReference type="SAM" id="MobiDB-lite"/>
    </source>
</evidence>
<dbReference type="Proteomes" id="UP000799437">
    <property type="component" value="Unassembled WGS sequence"/>
</dbReference>
<evidence type="ECO:0000256" key="7">
    <source>
        <dbReference type="SAM" id="Phobius"/>
    </source>
</evidence>
<feature type="transmembrane region" description="Helical" evidence="7">
    <location>
        <begin position="54"/>
        <end position="74"/>
    </location>
</feature>
<dbReference type="PANTHER" id="PTHR33048">
    <property type="entry name" value="PTH11-LIKE INTEGRAL MEMBRANE PROTEIN (AFU_ORTHOLOGUE AFUA_5G11245)"/>
    <property type="match status" value="1"/>
</dbReference>
<accession>A0A6A6WLB1</accession>
<feature type="transmembrane region" description="Helical" evidence="7">
    <location>
        <begin position="81"/>
        <end position="99"/>
    </location>
</feature>
<evidence type="ECO:0000256" key="2">
    <source>
        <dbReference type="ARBA" id="ARBA00022692"/>
    </source>
</evidence>
<dbReference type="PANTHER" id="PTHR33048:SF47">
    <property type="entry name" value="INTEGRAL MEMBRANE PROTEIN-RELATED"/>
    <property type="match status" value="1"/>
</dbReference>
<feature type="transmembrane region" description="Helical" evidence="7">
    <location>
        <begin position="275"/>
        <end position="296"/>
    </location>
</feature>
<sequence>MSKNSSQTTNHMLPPIYRSSQLAYCFTLLSTSTLAVVLRLWAKGQISRYGWDDALIILAWISLVGILGVNIRCLSVETLQISCLTVLVGVTGIFGYPLGELSDDSIVEVLRAAWVVSVLCAPCITFCKLSVLEVYRIVFNVKERFVIYVKVMSILSLAWGIGHTAAFLSRCMPIREAWNPDTAFIWTHGTKGCESPITIVAIAEPINTLQDLIIVLMPLGVLRSLNLSTHRKVSLSLIFLCGIFVVVASVVRIVWTVTPRSWDRIDVIHSSAKILHVQLTLAIICACVLTYGPLYPKIRGVDRLRRWYIAATPCFRSRGKTDMPRSNQGSVPSEIPYDHPSTQRSDISTVIVSDLENQRRWSGRESQCTIPRGSIQVEKTLNIAIQASEDT</sequence>
<feature type="transmembrane region" description="Helical" evidence="7">
    <location>
        <begin position="147"/>
        <end position="168"/>
    </location>
</feature>
<proteinExistence type="inferred from homology"/>
<dbReference type="RefSeq" id="XP_033605446.1">
    <property type="nucleotide sequence ID" value="XM_033745118.1"/>
</dbReference>
<dbReference type="InterPro" id="IPR052337">
    <property type="entry name" value="SAT4-like"/>
</dbReference>
<protein>
    <recommendedName>
        <fullName evidence="8">Rhodopsin domain-containing protein</fullName>
    </recommendedName>
</protein>
<keyword evidence="2 7" id="KW-0812">Transmembrane</keyword>
<feature type="transmembrane region" description="Helical" evidence="7">
    <location>
        <begin position="21"/>
        <end position="42"/>
    </location>
</feature>
<feature type="transmembrane region" description="Helical" evidence="7">
    <location>
        <begin position="233"/>
        <end position="255"/>
    </location>
</feature>
<keyword evidence="10" id="KW-1185">Reference proteome</keyword>
<evidence type="ECO:0000259" key="8">
    <source>
        <dbReference type="Pfam" id="PF20684"/>
    </source>
</evidence>
<feature type="transmembrane region" description="Helical" evidence="7">
    <location>
        <begin position="197"/>
        <end position="221"/>
    </location>
</feature>
<dbReference type="GeneID" id="54486172"/>
<evidence type="ECO:0000313" key="10">
    <source>
        <dbReference type="Proteomes" id="UP000799437"/>
    </source>
</evidence>
<comment type="subcellular location">
    <subcellularLocation>
        <location evidence="1">Membrane</location>
        <topology evidence="1">Multi-pass membrane protein</topology>
    </subcellularLocation>
</comment>
<dbReference type="EMBL" id="ML996565">
    <property type="protein sequence ID" value="KAF2762995.1"/>
    <property type="molecule type" value="Genomic_DNA"/>
</dbReference>
<evidence type="ECO:0000256" key="1">
    <source>
        <dbReference type="ARBA" id="ARBA00004141"/>
    </source>
</evidence>
<reference evidence="9" key="1">
    <citation type="journal article" date="2020" name="Stud. Mycol.">
        <title>101 Dothideomycetes genomes: a test case for predicting lifestyles and emergence of pathogens.</title>
        <authorList>
            <person name="Haridas S."/>
            <person name="Albert R."/>
            <person name="Binder M."/>
            <person name="Bloem J."/>
            <person name="Labutti K."/>
            <person name="Salamov A."/>
            <person name="Andreopoulos B."/>
            <person name="Baker S."/>
            <person name="Barry K."/>
            <person name="Bills G."/>
            <person name="Bluhm B."/>
            <person name="Cannon C."/>
            <person name="Castanera R."/>
            <person name="Culley D."/>
            <person name="Daum C."/>
            <person name="Ezra D."/>
            <person name="Gonzalez J."/>
            <person name="Henrissat B."/>
            <person name="Kuo A."/>
            <person name="Liang C."/>
            <person name="Lipzen A."/>
            <person name="Lutzoni F."/>
            <person name="Magnuson J."/>
            <person name="Mondo S."/>
            <person name="Nolan M."/>
            <person name="Ohm R."/>
            <person name="Pangilinan J."/>
            <person name="Park H.-J."/>
            <person name="Ramirez L."/>
            <person name="Alfaro M."/>
            <person name="Sun H."/>
            <person name="Tritt A."/>
            <person name="Yoshinaga Y."/>
            <person name="Zwiers L.-H."/>
            <person name="Turgeon B."/>
            <person name="Goodwin S."/>
            <person name="Spatafora J."/>
            <person name="Crous P."/>
            <person name="Grigoriev I."/>
        </authorList>
    </citation>
    <scope>NUCLEOTIDE SEQUENCE</scope>
    <source>
        <strain evidence="9">CBS 121739</strain>
    </source>
</reference>
<keyword evidence="3 7" id="KW-1133">Transmembrane helix</keyword>